<dbReference type="AlphaFoldDB" id="A0A1R2CZZ2"/>
<dbReference type="OrthoDB" id="306254at2759"/>
<feature type="region of interest" description="Disordered" evidence="1">
    <location>
        <begin position="287"/>
        <end position="309"/>
    </location>
</feature>
<comment type="caution">
    <text evidence="2">The sequence shown here is derived from an EMBL/GenBank/DDBJ whole genome shotgun (WGS) entry which is preliminary data.</text>
</comment>
<accession>A0A1R2CZZ2</accession>
<evidence type="ECO:0000313" key="3">
    <source>
        <dbReference type="Proteomes" id="UP000187209"/>
    </source>
</evidence>
<feature type="compositionally biased region" description="Basic and acidic residues" evidence="1">
    <location>
        <begin position="511"/>
        <end position="528"/>
    </location>
</feature>
<feature type="compositionally biased region" description="Basic residues" evidence="1">
    <location>
        <begin position="18"/>
        <end position="34"/>
    </location>
</feature>
<proteinExistence type="predicted"/>
<sequence>MLKGNLTREIHEIQDLRGKRKKTNKKKSLSAKRKNPVELKSLKNEEILEQKLNSTKKPPLFKKQSLTTCKMNCLSPKRSTKNTKKKIVLQNLPAGVHYSDTEKSSKRNDKIRAQSNLEHSLKNKLELSQKVLSAKNTSPSRVEHIIKTSLKKAKKIKTTKEKEIKQKIAMNEIKKLEQKHQNKLIRQLNLHKFKKRKATPQTTQIINKPKKDKLIQMLLSLKNNKAKYRSISSRRPVKENQKTMKNMRSNSVGKEYFVTEFKPYEDNVISYGDQVSSKKIRTFRESSNNLGNDYSESEHDEVKKKNRSTRVKVKRNISLIDTDELDISPEPQNNENPIEKNLNLYKYEFEDRNSEEFSSLEDYHDLDYEDSDSEEEFSEYKENFIESKEFYEDYKNDYEKPLEKKWGVREEKVESENRIEKNQEYTKNIEKDFHAEKNNLKITESHNFLKKNIEKELKPHIISQTTESIKGILADENPKPLKSEHKPNKDKLDEGEKIIKSKFLLSSDNKKYKTEDKTSIHHKPDPFPKHSRSKQNFAATTIQRAFRNHIKNRNLSKSSQSIYQDMIKDQIGWRKAQLLSLEYLKEKELEDLQSISEVMGHNTQIQELLSHTISQRYEQFTKLFKENIDNIETALIEKMDTGEIIEFSNIIKDKKDTINKIIEETNLSSTLPKQELESILKEANSIISKELETESFSVPTVSTLSQTVFSINDDNITHKEKIKRNIGIYVEETDISIKPIKKIVEDKKFIEEEKNQENDMKKFNDEIRKKLEESKKKKKAEDEMRKIAEENRDKKNDNDKIDKSPQILTEVKEIKLKTISIGDIANIDNPMLSPIFSESMNFPNVVSPVLIENNMFTSGEGSGSPLPSRPSAPLMFLDVDDCNISLESLLNSSTPNNKRGLQGLPLLNLGNLPPNINPIISSEPRIQTNPNFVKDFIKDVLGNINILTIEDELLKGIDKNPLEILTQMHELDLGNVVDRGTYPGILNIPDIVENLFDDCGNEDIVSTQRFINKADRIHKIMILTVADELLQKYRPYGTRGVPMIWSDTTRIFTGPRKSTHEILVDVVNEIEDLARCEVGKIATEEMIFSNGNLDEELLQDIREETVAYAIKKEIVDDEWIWVDYEFEETQVKIDLADMILSELAGEVIQLEI</sequence>
<evidence type="ECO:0000256" key="1">
    <source>
        <dbReference type="SAM" id="MobiDB-lite"/>
    </source>
</evidence>
<evidence type="ECO:0008006" key="4">
    <source>
        <dbReference type="Google" id="ProtNLM"/>
    </source>
</evidence>
<evidence type="ECO:0000313" key="2">
    <source>
        <dbReference type="EMBL" id="OMJ94579.1"/>
    </source>
</evidence>
<gene>
    <name evidence="2" type="ORF">SteCoe_2224</name>
</gene>
<dbReference type="EMBL" id="MPUH01000024">
    <property type="protein sequence ID" value="OMJ94579.1"/>
    <property type="molecule type" value="Genomic_DNA"/>
</dbReference>
<feature type="region of interest" description="Disordered" evidence="1">
    <location>
        <begin position="16"/>
        <end position="35"/>
    </location>
</feature>
<dbReference type="Proteomes" id="UP000187209">
    <property type="component" value="Unassembled WGS sequence"/>
</dbReference>
<feature type="region of interest" description="Disordered" evidence="1">
    <location>
        <begin position="511"/>
        <end position="534"/>
    </location>
</feature>
<organism evidence="2 3">
    <name type="scientific">Stentor coeruleus</name>
    <dbReference type="NCBI Taxonomy" id="5963"/>
    <lineage>
        <taxon>Eukaryota</taxon>
        <taxon>Sar</taxon>
        <taxon>Alveolata</taxon>
        <taxon>Ciliophora</taxon>
        <taxon>Postciliodesmatophora</taxon>
        <taxon>Heterotrichea</taxon>
        <taxon>Heterotrichida</taxon>
        <taxon>Stentoridae</taxon>
        <taxon>Stentor</taxon>
    </lineage>
</organism>
<name>A0A1R2CZZ2_9CILI</name>
<protein>
    <recommendedName>
        <fullName evidence="4">DUF4378 domain-containing protein</fullName>
    </recommendedName>
</protein>
<dbReference type="PROSITE" id="PS50096">
    <property type="entry name" value="IQ"/>
    <property type="match status" value="1"/>
</dbReference>
<feature type="region of interest" description="Disordered" evidence="1">
    <location>
        <begin position="773"/>
        <end position="801"/>
    </location>
</feature>
<reference evidence="2 3" key="1">
    <citation type="submission" date="2016-11" db="EMBL/GenBank/DDBJ databases">
        <title>The macronuclear genome of Stentor coeruleus: a giant cell with tiny introns.</title>
        <authorList>
            <person name="Slabodnick M."/>
            <person name="Ruby J.G."/>
            <person name="Reiff S.B."/>
            <person name="Swart E.C."/>
            <person name="Gosai S."/>
            <person name="Prabakaran S."/>
            <person name="Witkowska E."/>
            <person name="Larue G.E."/>
            <person name="Fisher S."/>
            <person name="Freeman R.M."/>
            <person name="Gunawardena J."/>
            <person name="Chu W."/>
            <person name="Stover N.A."/>
            <person name="Gregory B.D."/>
            <person name="Nowacki M."/>
            <person name="Derisi J."/>
            <person name="Roy S.W."/>
            <person name="Marshall W.F."/>
            <person name="Sood P."/>
        </authorList>
    </citation>
    <scope>NUCLEOTIDE SEQUENCE [LARGE SCALE GENOMIC DNA]</scope>
    <source>
        <strain evidence="2">WM001</strain>
    </source>
</reference>
<keyword evidence="3" id="KW-1185">Reference proteome</keyword>